<dbReference type="AlphaFoldDB" id="A0A426ZEU7"/>
<organism evidence="2 3">
    <name type="scientific">Ensete ventricosum</name>
    <name type="common">Abyssinian banana</name>
    <name type="synonym">Musa ensete</name>
    <dbReference type="NCBI Taxonomy" id="4639"/>
    <lineage>
        <taxon>Eukaryota</taxon>
        <taxon>Viridiplantae</taxon>
        <taxon>Streptophyta</taxon>
        <taxon>Embryophyta</taxon>
        <taxon>Tracheophyta</taxon>
        <taxon>Spermatophyta</taxon>
        <taxon>Magnoliopsida</taxon>
        <taxon>Liliopsida</taxon>
        <taxon>Zingiberales</taxon>
        <taxon>Musaceae</taxon>
        <taxon>Ensete</taxon>
    </lineage>
</organism>
<gene>
    <name evidence="2" type="ORF">B296_00038394</name>
</gene>
<dbReference type="EMBL" id="AMZH03006962">
    <property type="protein sequence ID" value="RRT62489.1"/>
    <property type="molecule type" value="Genomic_DNA"/>
</dbReference>
<reference evidence="2 3" key="1">
    <citation type="journal article" date="2014" name="Agronomy (Basel)">
        <title>A Draft Genome Sequence for Ensete ventricosum, the Drought-Tolerant Tree Against Hunger.</title>
        <authorList>
            <person name="Harrison J."/>
            <person name="Moore K.A."/>
            <person name="Paszkiewicz K."/>
            <person name="Jones T."/>
            <person name="Grant M."/>
            <person name="Ambacheew D."/>
            <person name="Muzemil S."/>
            <person name="Studholme D.J."/>
        </authorList>
    </citation>
    <scope>NUCLEOTIDE SEQUENCE [LARGE SCALE GENOMIC DNA]</scope>
</reference>
<feature type="region of interest" description="Disordered" evidence="1">
    <location>
        <begin position="60"/>
        <end position="95"/>
    </location>
</feature>
<sequence length="95" mass="10728">MKIKGFLEQQPVIILIDIGSMINFINSKVATRLMFQKEDCSRISSDESHNLPPVISRHVPSELPDPFGESPSKLPPYHPILGPMPKLDPRSMYDL</sequence>
<accession>A0A426ZEU7</accession>
<proteinExistence type="predicted"/>
<evidence type="ECO:0000313" key="2">
    <source>
        <dbReference type="EMBL" id="RRT62489.1"/>
    </source>
</evidence>
<name>A0A426ZEU7_ENSVE</name>
<comment type="caution">
    <text evidence="2">The sequence shown here is derived from an EMBL/GenBank/DDBJ whole genome shotgun (WGS) entry which is preliminary data.</text>
</comment>
<protein>
    <submittedName>
        <fullName evidence="2">Uncharacterized protein</fullName>
    </submittedName>
</protein>
<evidence type="ECO:0000256" key="1">
    <source>
        <dbReference type="SAM" id="MobiDB-lite"/>
    </source>
</evidence>
<dbReference type="Proteomes" id="UP000287651">
    <property type="component" value="Unassembled WGS sequence"/>
</dbReference>
<evidence type="ECO:0000313" key="3">
    <source>
        <dbReference type="Proteomes" id="UP000287651"/>
    </source>
</evidence>